<dbReference type="Proteomes" id="UP000886741">
    <property type="component" value="Unassembled WGS sequence"/>
</dbReference>
<sequence>MPKQRLKRIQGGRLVKQALWSAAFPCDTPKARAEKARCTTMARQALNDKAAWEKLKMILASNFDYQDLMITLTYDDNHLPPNIIAARKLLKKFLGQLREYRRCRGNELRYVYVTENVHGDGRIHHHLVINGTGQDYDIIRSLWINGTDLEFSRVESWGYEELAKYLTKEPRKYGRNCVGERMWTPSRNLKKPVVHPTEWVSENVRLELPTNAYKLKSNSFENEWGSFSYMEYLLPPEPKQQRTRPKARKLKTALSFSGLEHCITNGKG</sequence>
<dbReference type="Pfam" id="PF23343">
    <property type="entry name" value="REP_ORF2-G2P"/>
    <property type="match status" value="1"/>
</dbReference>
<dbReference type="AlphaFoldDB" id="A0A9D1F9R8"/>
<evidence type="ECO:0000313" key="2">
    <source>
        <dbReference type="EMBL" id="HIS64804.1"/>
    </source>
</evidence>
<evidence type="ECO:0000313" key="3">
    <source>
        <dbReference type="Proteomes" id="UP000886741"/>
    </source>
</evidence>
<dbReference type="InterPro" id="IPR056906">
    <property type="entry name" value="ORF2/G2P_dom"/>
</dbReference>
<gene>
    <name evidence="2" type="ORF">IAA83_05465</name>
</gene>
<dbReference type="EMBL" id="DVJJ01000080">
    <property type="protein sequence ID" value="HIS64804.1"/>
    <property type="molecule type" value="Genomic_DNA"/>
</dbReference>
<comment type="caution">
    <text evidence="2">The sequence shown here is derived from an EMBL/GenBank/DDBJ whole genome shotgun (WGS) entry which is preliminary data.</text>
</comment>
<organism evidence="2 3">
    <name type="scientific">Candidatus Avoscillospira avistercoris</name>
    <dbReference type="NCBI Taxonomy" id="2840707"/>
    <lineage>
        <taxon>Bacteria</taxon>
        <taxon>Bacillati</taxon>
        <taxon>Bacillota</taxon>
        <taxon>Clostridia</taxon>
        <taxon>Eubacteriales</taxon>
        <taxon>Oscillospiraceae</taxon>
        <taxon>Oscillospiraceae incertae sedis</taxon>
        <taxon>Candidatus Avoscillospira</taxon>
    </lineage>
</organism>
<reference evidence="2" key="2">
    <citation type="journal article" date="2021" name="PeerJ">
        <title>Extensive microbial diversity within the chicken gut microbiome revealed by metagenomics and culture.</title>
        <authorList>
            <person name="Gilroy R."/>
            <person name="Ravi A."/>
            <person name="Getino M."/>
            <person name="Pursley I."/>
            <person name="Horton D.L."/>
            <person name="Alikhan N.F."/>
            <person name="Baker D."/>
            <person name="Gharbi K."/>
            <person name="Hall N."/>
            <person name="Watson M."/>
            <person name="Adriaenssens E.M."/>
            <person name="Foster-Nyarko E."/>
            <person name="Jarju S."/>
            <person name="Secka A."/>
            <person name="Antonio M."/>
            <person name="Oren A."/>
            <person name="Chaudhuri R.R."/>
            <person name="La Ragione R."/>
            <person name="Hildebrand F."/>
            <person name="Pallen M.J."/>
        </authorList>
    </citation>
    <scope>NUCLEOTIDE SEQUENCE</scope>
    <source>
        <strain evidence="2">ChiBcec16-1751</strain>
    </source>
</reference>
<protein>
    <recommendedName>
        <fullName evidence="1">Replication-associated protein ORF2/G2P domain-containing protein</fullName>
    </recommendedName>
</protein>
<evidence type="ECO:0000259" key="1">
    <source>
        <dbReference type="Pfam" id="PF23343"/>
    </source>
</evidence>
<accession>A0A9D1F9R8</accession>
<name>A0A9D1F9R8_9FIRM</name>
<feature type="domain" description="Replication-associated protein ORF2/G2P" evidence="1">
    <location>
        <begin position="68"/>
        <end position="169"/>
    </location>
</feature>
<reference evidence="2" key="1">
    <citation type="submission" date="2020-10" db="EMBL/GenBank/DDBJ databases">
        <authorList>
            <person name="Gilroy R."/>
        </authorList>
    </citation>
    <scope>NUCLEOTIDE SEQUENCE</scope>
    <source>
        <strain evidence="2">ChiBcec16-1751</strain>
    </source>
</reference>
<proteinExistence type="predicted"/>